<dbReference type="PANTHER" id="PTHR35110:SF1">
    <property type="entry name" value="EXPRESSED PROTEIN"/>
    <property type="match status" value="1"/>
</dbReference>
<feature type="region of interest" description="Disordered" evidence="1">
    <location>
        <begin position="91"/>
        <end position="111"/>
    </location>
</feature>
<protein>
    <submittedName>
        <fullName evidence="2">Uncharacterized protein</fullName>
    </submittedName>
</protein>
<dbReference type="Proteomes" id="UP000825935">
    <property type="component" value="Chromosome 11"/>
</dbReference>
<gene>
    <name evidence="2" type="ORF">KP509_11G042700</name>
</gene>
<evidence type="ECO:0000256" key="1">
    <source>
        <dbReference type="SAM" id="MobiDB-lite"/>
    </source>
</evidence>
<reference evidence="2" key="1">
    <citation type="submission" date="2021-08" db="EMBL/GenBank/DDBJ databases">
        <title>WGS assembly of Ceratopteris richardii.</title>
        <authorList>
            <person name="Marchant D.B."/>
            <person name="Chen G."/>
            <person name="Jenkins J."/>
            <person name="Shu S."/>
            <person name="Leebens-Mack J."/>
            <person name="Grimwood J."/>
            <person name="Schmutz J."/>
            <person name="Soltis P."/>
            <person name="Soltis D."/>
            <person name="Chen Z.-H."/>
        </authorList>
    </citation>
    <scope>NUCLEOTIDE SEQUENCE</scope>
    <source>
        <strain evidence="2">Whitten #5841</strain>
        <tissue evidence="2">Leaf</tissue>
    </source>
</reference>
<keyword evidence="3" id="KW-1185">Reference proteome</keyword>
<dbReference type="OrthoDB" id="10405308at2759"/>
<comment type="caution">
    <text evidence="2">The sequence shown here is derived from an EMBL/GenBank/DDBJ whole genome shotgun (WGS) entry which is preliminary data.</text>
</comment>
<organism evidence="2 3">
    <name type="scientific">Ceratopteris richardii</name>
    <name type="common">Triangle waterfern</name>
    <dbReference type="NCBI Taxonomy" id="49495"/>
    <lineage>
        <taxon>Eukaryota</taxon>
        <taxon>Viridiplantae</taxon>
        <taxon>Streptophyta</taxon>
        <taxon>Embryophyta</taxon>
        <taxon>Tracheophyta</taxon>
        <taxon>Polypodiopsida</taxon>
        <taxon>Polypodiidae</taxon>
        <taxon>Polypodiales</taxon>
        <taxon>Pteridineae</taxon>
        <taxon>Pteridaceae</taxon>
        <taxon>Parkerioideae</taxon>
        <taxon>Ceratopteris</taxon>
    </lineage>
</organism>
<dbReference type="AlphaFoldDB" id="A0A8T2TXE7"/>
<dbReference type="PANTHER" id="PTHR35110">
    <property type="entry name" value="EXPRESSED PROTEIN"/>
    <property type="match status" value="1"/>
</dbReference>
<dbReference type="OMA" id="MKAVLMW"/>
<accession>A0A8T2TXE7</accession>
<feature type="compositionally biased region" description="Basic and acidic residues" evidence="1">
    <location>
        <begin position="97"/>
        <end position="111"/>
    </location>
</feature>
<dbReference type="EMBL" id="CM035416">
    <property type="protein sequence ID" value="KAH7425169.1"/>
    <property type="molecule type" value="Genomic_DNA"/>
</dbReference>
<evidence type="ECO:0000313" key="3">
    <source>
        <dbReference type="Proteomes" id="UP000825935"/>
    </source>
</evidence>
<name>A0A8T2TXE7_CERRI</name>
<proteinExistence type="predicted"/>
<evidence type="ECO:0000313" key="2">
    <source>
        <dbReference type="EMBL" id="KAH7425169.1"/>
    </source>
</evidence>
<sequence length="111" mass="12499">MFATRACLLAAKAAKASAKATSYELPPSKVVENLLLEHGPQTVSECWKLAEPAGIKSKIRMKAVLMWLVERRRIRQICHFDKETKKKEFLYGPPKKCPKESSEGDDAKDSH</sequence>